<proteinExistence type="predicted"/>
<evidence type="ECO:0000313" key="2">
    <source>
        <dbReference type="EMBL" id="OWY97260.1"/>
    </source>
</evidence>
<feature type="region of interest" description="Disordered" evidence="1">
    <location>
        <begin position="224"/>
        <end position="246"/>
    </location>
</feature>
<dbReference type="PANTHER" id="PTHR11439:SF483">
    <property type="entry name" value="PEPTIDE SYNTHASE GLIP-LIKE, PUTATIVE (AFU_ORTHOLOGUE AFUA_3G12920)-RELATED"/>
    <property type="match status" value="1"/>
</dbReference>
<gene>
    <name evidence="2" type="ORF">PHMEG_00032262</name>
</gene>
<organism evidence="2 3">
    <name type="scientific">Phytophthora megakarya</name>
    <dbReference type="NCBI Taxonomy" id="4795"/>
    <lineage>
        <taxon>Eukaryota</taxon>
        <taxon>Sar</taxon>
        <taxon>Stramenopiles</taxon>
        <taxon>Oomycota</taxon>
        <taxon>Peronosporomycetes</taxon>
        <taxon>Peronosporales</taxon>
        <taxon>Peronosporaceae</taxon>
        <taxon>Phytophthora</taxon>
    </lineage>
</organism>
<accession>A0A225UVX6</accession>
<dbReference type="EMBL" id="NBNE01010672">
    <property type="protein sequence ID" value="OWY97260.1"/>
    <property type="molecule type" value="Genomic_DNA"/>
</dbReference>
<protein>
    <submittedName>
        <fullName evidence="2">RxLR effector protein</fullName>
    </submittedName>
</protein>
<dbReference type="PANTHER" id="PTHR11439">
    <property type="entry name" value="GAG-POL-RELATED RETROTRANSPOSON"/>
    <property type="match status" value="1"/>
</dbReference>
<sequence>MLFPRKLQITSCQKSNPVKTPQDPGLKLTKAMCEGGCKHDETMANVSYRNAVGWLIYIMRVFCYIQGTKTRGIEFQANCERGFECYSDADWAGDIEARRSTSGYALMMNGGCISWRSKKQRTVALSSTEAKYMALSQATQEAVWLKVFLCELGEMTSDEANPEFHKRTKHIDIRYHFVCEKVEDGQVVLEYISTLDMLADLMTKPIPTTQFGVQRSKFGIDAPKAAESSGSVGKKTNRQAATYQQDTGGTFTQMGIDVSDLIG</sequence>
<dbReference type="CDD" id="cd09272">
    <property type="entry name" value="RNase_HI_RT_Ty1"/>
    <property type="match status" value="1"/>
</dbReference>
<comment type="caution">
    <text evidence="2">The sequence shown here is derived from an EMBL/GenBank/DDBJ whole genome shotgun (WGS) entry which is preliminary data.</text>
</comment>
<dbReference type="OrthoDB" id="123721at2759"/>
<evidence type="ECO:0000313" key="3">
    <source>
        <dbReference type="Proteomes" id="UP000198211"/>
    </source>
</evidence>
<dbReference type="Proteomes" id="UP000198211">
    <property type="component" value="Unassembled WGS sequence"/>
</dbReference>
<keyword evidence="3" id="KW-1185">Reference proteome</keyword>
<name>A0A225UVX6_9STRA</name>
<dbReference type="STRING" id="4795.A0A225UVX6"/>
<reference evidence="3" key="1">
    <citation type="submission" date="2017-03" db="EMBL/GenBank/DDBJ databases">
        <title>Phytopthora megakarya and P. palmivora, two closely related causual agents of cacao black pod achieved similar genome size and gene model numbers by different mechanisms.</title>
        <authorList>
            <person name="Ali S."/>
            <person name="Shao J."/>
            <person name="Larry D.J."/>
            <person name="Kronmiller B."/>
            <person name="Shen D."/>
            <person name="Strem M.D."/>
            <person name="Melnick R.L."/>
            <person name="Guiltinan M.J."/>
            <person name="Tyler B.M."/>
            <person name="Meinhardt L.W."/>
            <person name="Bailey B.A."/>
        </authorList>
    </citation>
    <scope>NUCLEOTIDE SEQUENCE [LARGE SCALE GENOMIC DNA]</scope>
    <source>
        <strain evidence="3">zdho120</strain>
    </source>
</reference>
<evidence type="ECO:0000256" key="1">
    <source>
        <dbReference type="SAM" id="MobiDB-lite"/>
    </source>
</evidence>
<dbReference type="AlphaFoldDB" id="A0A225UVX6"/>